<protein>
    <submittedName>
        <fullName evidence="1">Uncharacterized protein</fullName>
    </submittedName>
</protein>
<evidence type="ECO:0000313" key="1">
    <source>
        <dbReference type="EMBL" id="TDB67085.1"/>
    </source>
</evidence>
<dbReference type="AlphaFoldDB" id="A0A4V2XAC1"/>
<dbReference type="Proteomes" id="UP000295706">
    <property type="component" value="Unassembled WGS sequence"/>
</dbReference>
<proteinExistence type="predicted"/>
<comment type="caution">
    <text evidence="1">The sequence shown here is derived from an EMBL/GenBank/DDBJ whole genome shotgun (WGS) entry which is preliminary data.</text>
</comment>
<evidence type="ECO:0000313" key="2">
    <source>
        <dbReference type="Proteomes" id="UP000295706"/>
    </source>
</evidence>
<sequence length="82" mass="9372">MPIITSKFKTGLDNLGIEESAVVKIKKGAANPANPRLWVLYFCGVDEGNSEKVVRTWYFESEKNREKDIQNILQKYPNIVVE</sequence>
<name>A0A4V2XAC1_9BACT</name>
<organism evidence="1 2">
    <name type="scientific">Arundinibacter roseus</name>
    <dbReference type="NCBI Taxonomy" id="2070510"/>
    <lineage>
        <taxon>Bacteria</taxon>
        <taxon>Pseudomonadati</taxon>
        <taxon>Bacteroidota</taxon>
        <taxon>Cytophagia</taxon>
        <taxon>Cytophagales</taxon>
        <taxon>Spirosomataceae</taxon>
        <taxon>Arundinibacter</taxon>
    </lineage>
</organism>
<dbReference type="EMBL" id="SMJU01000004">
    <property type="protein sequence ID" value="TDB67085.1"/>
    <property type="molecule type" value="Genomic_DNA"/>
</dbReference>
<gene>
    <name evidence="1" type="ORF">EZE20_08200</name>
</gene>
<keyword evidence="2" id="KW-1185">Reference proteome</keyword>
<reference evidence="1 2" key="1">
    <citation type="submission" date="2019-02" db="EMBL/GenBank/DDBJ databases">
        <title>Arundinibacter roseus gen. nov., sp. nov., a new member of the family Cytophagaceae.</title>
        <authorList>
            <person name="Szuroczki S."/>
            <person name="Khayer B."/>
            <person name="Sproer C."/>
            <person name="Toumi M."/>
            <person name="Szabo A."/>
            <person name="Felfoldi T."/>
            <person name="Schumann P."/>
            <person name="Toth E."/>
        </authorList>
    </citation>
    <scope>NUCLEOTIDE SEQUENCE [LARGE SCALE GENOMIC DNA]</scope>
    <source>
        <strain evidence="1 2">DMA-k-7a</strain>
    </source>
</reference>
<dbReference type="RefSeq" id="WP_132116375.1">
    <property type="nucleotide sequence ID" value="NZ_SMJU01000004.1"/>
</dbReference>
<accession>A0A4V2XAC1</accession>